<name>A0A0P1ALC6_PLAHL</name>
<proteinExistence type="predicted"/>
<dbReference type="Proteomes" id="UP000054928">
    <property type="component" value="Unassembled WGS sequence"/>
</dbReference>
<evidence type="ECO:0000313" key="2">
    <source>
        <dbReference type="EMBL" id="CEG41897.1"/>
    </source>
</evidence>
<dbReference type="PANTHER" id="PTHR42648">
    <property type="entry name" value="TRANSPOSASE, PUTATIVE-RELATED"/>
    <property type="match status" value="1"/>
</dbReference>
<dbReference type="InterPro" id="IPR012337">
    <property type="entry name" value="RNaseH-like_sf"/>
</dbReference>
<dbReference type="GeneID" id="36407266"/>
<keyword evidence="3" id="KW-1185">Reference proteome</keyword>
<dbReference type="RefSeq" id="XP_024578266.1">
    <property type="nucleotide sequence ID" value="XM_024727717.1"/>
</dbReference>
<protein>
    <submittedName>
        <fullName evidence="2">Copia-like retrotransposable</fullName>
    </submittedName>
</protein>
<dbReference type="PANTHER" id="PTHR42648:SF28">
    <property type="entry name" value="TRANSPOSON-ENCODED PROTEIN WITH RIBONUCLEASE H-LIKE AND RETROVIRUS ZINC FINGER-LIKE DOMAINS"/>
    <property type="match status" value="1"/>
</dbReference>
<dbReference type="PROSITE" id="PS50994">
    <property type="entry name" value="INTEGRASE"/>
    <property type="match status" value="1"/>
</dbReference>
<dbReference type="AlphaFoldDB" id="A0A0P1ALC6"/>
<dbReference type="OrthoDB" id="94404at2759"/>
<organism evidence="2 3">
    <name type="scientific">Plasmopara halstedii</name>
    <name type="common">Downy mildew of sunflower</name>
    <dbReference type="NCBI Taxonomy" id="4781"/>
    <lineage>
        <taxon>Eukaryota</taxon>
        <taxon>Sar</taxon>
        <taxon>Stramenopiles</taxon>
        <taxon>Oomycota</taxon>
        <taxon>Peronosporomycetes</taxon>
        <taxon>Peronosporales</taxon>
        <taxon>Peronosporaceae</taxon>
        <taxon>Plasmopara</taxon>
    </lineage>
</organism>
<feature type="domain" description="Integrase catalytic" evidence="1">
    <location>
        <begin position="1"/>
        <end position="133"/>
    </location>
</feature>
<evidence type="ECO:0000313" key="3">
    <source>
        <dbReference type="Proteomes" id="UP000054928"/>
    </source>
</evidence>
<dbReference type="InterPro" id="IPR039537">
    <property type="entry name" value="Retrotran_Ty1/copia-like"/>
</dbReference>
<dbReference type="SUPFAM" id="SSF53098">
    <property type="entry name" value="Ribonuclease H-like"/>
    <property type="match status" value="1"/>
</dbReference>
<sequence length="179" mass="20506">MSARFSMVYPMRAKPEVLQHFISFRTYIEASSGTCVNILRSDNGGEYTSNDLQMYCEKTGVAQQLTVPYNPKQNGMSERLNRTLVEMARCMLKESGLGKQYWVEEVVTAADVRNTILSAGQIKSPYEQLYKRRPQYERMRIFGCVAYALVHKSKRSKLEDTAVKCFSLGISQNRRDTDC</sequence>
<evidence type="ECO:0000259" key="1">
    <source>
        <dbReference type="PROSITE" id="PS50994"/>
    </source>
</evidence>
<dbReference type="GO" id="GO:0015074">
    <property type="term" value="P:DNA integration"/>
    <property type="evidence" value="ECO:0007669"/>
    <property type="project" value="InterPro"/>
</dbReference>
<dbReference type="STRING" id="4781.A0A0P1ALC6"/>
<dbReference type="EMBL" id="CCYD01000610">
    <property type="protein sequence ID" value="CEG41897.1"/>
    <property type="molecule type" value="Genomic_DNA"/>
</dbReference>
<accession>A0A0P1ALC6</accession>
<dbReference type="InterPro" id="IPR001584">
    <property type="entry name" value="Integrase_cat-core"/>
</dbReference>
<dbReference type="GO" id="GO:0003676">
    <property type="term" value="F:nucleic acid binding"/>
    <property type="evidence" value="ECO:0007669"/>
    <property type="project" value="InterPro"/>
</dbReference>
<reference evidence="3" key="1">
    <citation type="submission" date="2014-09" db="EMBL/GenBank/DDBJ databases">
        <authorList>
            <person name="Sharma Rahul"/>
            <person name="Thines Marco"/>
        </authorList>
    </citation>
    <scope>NUCLEOTIDE SEQUENCE [LARGE SCALE GENOMIC DNA]</scope>
</reference>
<dbReference type="Gene3D" id="3.30.420.10">
    <property type="entry name" value="Ribonuclease H-like superfamily/Ribonuclease H"/>
    <property type="match status" value="1"/>
</dbReference>
<dbReference type="InterPro" id="IPR036397">
    <property type="entry name" value="RNaseH_sf"/>
</dbReference>
<dbReference type="OMA" id="MHKEWIL"/>